<accession>G9YGJ7</accession>
<feature type="active site" description="Nucleophile" evidence="13">
    <location>
        <position position="384"/>
    </location>
</feature>
<keyword evidence="4" id="KW-0963">Cytoplasm</keyword>
<feature type="domain" description="SAM-dependent MTase RsmB/NOP-type" evidence="14">
    <location>
        <begin position="172"/>
        <end position="443"/>
    </location>
</feature>
<dbReference type="STRING" id="861450.HMPREF0080_00764"/>
<dbReference type="Gene3D" id="3.30.70.1170">
    <property type="entry name" value="Sun protein, domain 3"/>
    <property type="match status" value="1"/>
</dbReference>
<protein>
    <recommendedName>
        <fullName evidence="3">16S rRNA (cytosine(967)-C(5))-methyltransferase</fullName>
        <ecNumber evidence="3">2.1.1.176</ecNumber>
    </recommendedName>
    <alternativeName>
        <fullName evidence="10">16S rRNA m5C967 methyltransferase</fullName>
    </alternativeName>
    <alternativeName>
        <fullName evidence="11">rRNA (cytosine-C(5)-)-methyltransferase RsmB</fullName>
    </alternativeName>
</protein>
<dbReference type="Gene3D" id="1.10.940.10">
    <property type="entry name" value="NusB-like"/>
    <property type="match status" value="1"/>
</dbReference>
<dbReference type="InterPro" id="IPR023267">
    <property type="entry name" value="RCMT"/>
</dbReference>
<proteinExistence type="inferred from homology"/>
<dbReference type="GO" id="GO:0008649">
    <property type="term" value="F:rRNA methyltransferase activity"/>
    <property type="evidence" value="ECO:0007669"/>
    <property type="project" value="InterPro"/>
</dbReference>
<dbReference type="InterPro" id="IPR006027">
    <property type="entry name" value="NusB_RsmB_TIM44"/>
</dbReference>
<gene>
    <name evidence="15" type="ORF">HMPREF0080_00764</name>
</gene>
<evidence type="ECO:0000256" key="4">
    <source>
        <dbReference type="ARBA" id="ARBA00022490"/>
    </source>
</evidence>
<comment type="catalytic activity">
    <reaction evidence="12">
        <text>cytidine(967) in 16S rRNA + S-adenosyl-L-methionine = 5-methylcytidine(967) in 16S rRNA + S-adenosyl-L-homocysteine + H(+)</text>
        <dbReference type="Rhea" id="RHEA:42748"/>
        <dbReference type="Rhea" id="RHEA-COMP:10219"/>
        <dbReference type="Rhea" id="RHEA-COMP:10220"/>
        <dbReference type="ChEBI" id="CHEBI:15378"/>
        <dbReference type="ChEBI" id="CHEBI:57856"/>
        <dbReference type="ChEBI" id="CHEBI:59789"/>
        <dbReference type="ChEBI" id="CHEBI:74483"/>
        <dbReference type="ChEBI" id="CHEBI:82748"/>
        <dbReference type="EC" id="2.1.1.176"/>
    </reaction>
</comment>
<dbReference type="InterPro" id="IPR004573">
    <property type="entry name" value="rRNA_ssu_MeTfrase_B"/>
</dbReference>
<dbReference type="InterPro" id="IPR054728">
    <property type="entry name" value="RsmB-like_ferredoxin"/>
</dbReference>
<dbReference type="Proteomes" id="UP000005481">
    <property type="component" value="Unassembled WGS sequence"/>
</dbReference>
<evidence type="ECO:0000256" key="8">
    <source>
        <dbReference type="ARBA" id="ARBA00022691"/>
    </source>
</evidence>
<evidence type="ECO:0000256" key="6">
    <source>
        <dbReference type="ARBA" id="ARBA00022603"/>
    </source>
</evidence>
<evidence type="ECO:0000256" key="13">
    <source>
        <dbReference type="PROSITE-ProRule" id="PRU01023"/>
    </source>
</evidence>
<dbReference type="NCBIfam" id="NF011494">
    <property type="entry name" value="PRK14902.1"/>
    <property type="match status" value="1"/>
</dbReference>
<keyword evidence="6 13" id="KW-0489">Methyltransferase</keyword>
<keyword evidence="16" id="KW-1185">Reference proteome</keyword>
<dbReference type="Pfam" id="PF22458">
    <property type="entry name" value="RsmF-B_ferredox"/>
    <property type="match status" value="1"/>
</dbReference>
<reference evidence="15 16" key="1">
    <citation type="submission" date="2011-08" db="EMBL/GenBank/DDBJ databases">
        <authorList>
            <person name="Weinstock G."/>
            <person name="Sodergren E."/>
            <person name="Clifton S."/>
            <person name="Fulton L."/>
            <person name="Fulton B."/>
            <person name="Courtney L."/>
            <person name="Fronick C."/>
            <person name="Harrison M."/>
            <person name="Strong C."/>
            <person name="Farmer C."/>
            <person name="Delahaunty K."/>
            <person name="Markovic C."/>
            <person name="Hall O."/>
            <person name="Minx P."/>
            <person name="Tomlinson C."/>
            <person name="Mitreva M."/>
            <person name="Hou S."/>
            <person name="Chen J."/>
            <person name="Wollam A."/>
            <person name="Pepin K.H."/>
            <person name="Johnson M."/>
            <person name="Bhonagiri V."/>
            <person name="Zhang X."/>
            <person name="Suruliraj S."/>
            <person name="Warren W."/>
            <person name="Chinwalla A."/>
            <person name="Mardis E.R."/>
            <person name="Wilson R.K."/>
        </authorList>
    </citation>
    <scope>NUCLEOTIDE SEQUENCE [LARGE SCALE GENOMIC DNA]</scope>
    <source>
        <strain evidence="15 16">F0357</strain>
    </source>
</reference>
<dbReference type="NCBIfam" id="TIGR00563">
    <property type="entry name" value="rsmB"/>
    <property type="match status" value="1"/>
</dbReference>
<comment type="caution">
    <text evidence="15">The sequence shown here is derived from an EMBL/GenBank/DDBJ whole genome shotgun (WGS) entry which is preliminary data.</text>
</comment>
<dbReference type="PRINTS" id="PR02008">
    <property type="entry name" value="RCMTFAMILY"/>
</dbReference>
<keyword evidence="7 13" id="KW-0808">Transferase</keyword>
<dbReference type="SUPFAM" id="SSF48013">
    <property type="entry name" value="NusB-like"/>
    <property type="match status" value="1"/>
</dbReference>
<evidence type="ECO:0000256" key="5">
    <source>
        <dbReference type="ARBA" id="ARBA00022552"/>
    </source>
</evidence>
<dbReference type="eggNOG" id="COG0144">
    <property type="taxonomic scope" value="Bacteria"/>
</dbReference>
<evidence type="ECO:0000256" key="3">
    <source>
        <dbReference type="ARBA" id="ARBA00012140"/>
    </source>
</evidence>
<dbReference type="GO" id="GO:0005737">
    <property type="term" value="C:cytoplasm"/>
    <property type="evidence" value="ECO:0007669"/>
    <property type="project" value="UniProtKB-SubCell"/>
</dbReference>
<dbReference type="eggNOG" id="COG0781">
    <property type="taxonomic scope" value="Bacteria"/>
</dbReference>
<keyword evidence="5" id="KW-0698">rRNA processing</keyword>
<evidence type="ECO:0000256" key="12">
    <source>
        <dbReference type="ARBA" id="ARBA00047283"/>
    </source>
</evidence>
<feature type="binding site" evidence="13">
    <location>
        <position position="331"/>
    </location>
    <ligand>
        <name>S-adenosyl-L-methionine</name>
        <dbReference type="ChEBI" id="CHEBI:59789"/>
    </ligand>
</feature>
<keyword evidence="9 13" id="KW-0694">RNA-binding</keyword>
<comment type="function">
    <text evidence="1">Specifically methylates the cytosine at position 967 (m5C967) of 16S rRNA.</text>
</comment>
<dbReference type="FunFam" id="3.40.50.150:FF:000022">
    <property type="entry name" value="Ribosomal RNA small subunit methyltransferase B"/>
    <property type="match status" value="1"/>
</dbReference>
<dbReference type="HOGENOM" id="CLU_005316_0_1_9"/>
<evidence type="ECO:0000259" key="14">
    <source>
        <dbReference type="PROSITE" id="PS51686"/>
    </source>
</evidence>
<dbReference type="AlphaFoldDB" id="G9YGJ7"/>
<feature type="binding site" evidence="13">
    <location>
        <position position="313"/>
    </location>
    <ligand>
        <name>S-adenosyl-L-methionine</name>
        <dbReference type="ChEBI" id="CHEBI:59789"/>
    </ligand>
</feature>
<evidence type="ECO:0000256" key="7">
    <source>
        <dbReference type="ARBA" id="ARBA00022679"/>
    </source>
</evidence>
<dbReference type="EMBL" id="AGCJ01000023">
    <property type="protein sequence ID" value="EHM42219.1"/>
    <property type="molecule type" value="Genomic_DNA"/>
</dbReference>
<dbReference type="PANTHER" id="PTHR22807:SF53">
    <property type="entry name" value="RIBOSOMAL RNA SMALL SUBUNIT METHYLTRANSFERASE B-RELATED"/>
    <property type="match status" value="1"/>
</dbReference>
<dbReference type="InterPro" id="IPR029063">
    <property type="entry name" value="SAM-dependent_MTases_sf"/>
</dbReference>
<evidence type="ECO:0000256" key="10">
    <source>
        <dbReference type="ARBA" id="ARBA00030399"/>
    </source>
</evidence>
<dbReference type="CDD" id="cd02440">
    <property type="entry name" value="AdoMet_MTases"/>
    <property type="match status" value="1"/>
</dbReference>
<dbReference type="InterPro" id="IPR049560">
    <property type="entry name" value="MeTrfase_RsmB-F_NOP2_cat"/>
</dbReference>
<evidence type="ECO:0000313" key="16">
    <source>
        <dbReference type="Proteomes" id="UP000005481"/>
    </source>
</evidence>
<name>G9YGJ7_9FIRM</name>
<evidence type="ECO:0000256" key="11">
    <source>
        <dbReference type="ARBA" id="ARBA00031088"/>
    </source>
</evidence>
<dbReference type="Pfam" id="PF01029">
    <property type="entry name" value="NusB"/>
    <property type="match status" value="1"/>
</dbReference>
<dbReference type="Pfam" id="PF01189">
    <property type="entry name" value="Methyltr_RsmB-F"/>
    <property type="match status" value="1"/>
</dbReference>
<dbReference type="InterPro" id="IPR035926">
    <property type="entry name" value="NusB-like_sf"/>
</dbReference>
<feature type="binding site" evidence="13">
    <location>
        <begin position="262"/>
        <end position="268"/>
    </location>
    <ligand>
        <name>S-adenosyl-L-methionine</name>
        <dbReference type="ChEBI" id="CHEBI:59789"/>
    </ligand>
</feature>
<evidence type="ECO:0000256" key="9">
    <source>
        <dbReference type="ARBA" id="ARBA00022884"/>
    </source>
</evidence>
<comment type="subcellular location">
    <subcellularLocation>
        <location evidence="2">Cytoplasm</location>
    </subcellularLocation>
</comment>
<dbReference type="PANTHER" id="PTHR22807">
    <property type="entry name" value="NOP2 YEAST -RELATED NOL1/NOP2/FMU SUN DOMAIN-CONTAINING"/>
    <property type="match status" value="1"/>
</dbReference>
<dbReference type="RefSeq" id="WP_006789751.1">
    <property type="nucleotide sequence ID" value="NZ_JH417574.1"/>
</dbReference>
<dbReference type="SUPFAM" id="SSF53335">
    <property type="entry name" value="S-adenosyl-L-methionine-dependent methyltransferases"/>
    <property type="match status" value="1"/>
</dbReference>
<keyword evidence="8 13" id="KW-0949">S-adenosyl-L-methionine</keyword>
<dbReference type="Gene3D" id="3.40.50.150">
    <property type="entry name" value="Vaccinia Virus protein VP39"/>
    <property type="match status" value="1"/>
</dbReference>
<dbReference type="PROSITE" id="PS51686">
    <property type="entry name" value="SAM_MT_RSMB_NOP"/>
    <property type="match status" value="1"/>
</dbReference>
<sequence length="443" mass="49407">MKMNVREAAFHSLLAVCKDGGYSNIIVSKTIQKQNFDDRDRRFYTELVYGTLRTLNYLDHIISTVSTRDIKKLDPVCLAILRCGLYQLFFMDKVPPSAACNEAVKTARRFGNAGMAKFVNALLRNSLRKKETFTVPTPTEDAILHLSLTYHQPAWLVRKWVKDFGREETTALCRYFDRVPDLCIRTNTTRTTREALMTLFTQKGVPCRCALHAPEGIYLEKNPGIRTLTEIAGGLGMIQDEPSQLVAHVVAPQAGEVIFDVCAAPGGKTTHLAALGGRGCLVYGFDIYEHKLKLIKENARMLGLENIRTVLQDAVLLGRKYAAKADRVLVDAPCSGLGILRRKPDLRWRKRPEDLKALPPFQRQLLESAAKCVKPGGILVYSTCTINEEENGAVVDSFLAAHAEFKAVPVGDSLGFRQDTPYLCILPQRDGLDGFFIAKMQKA</sequence>
<dbReference type="EC" id="2.1.1.176" evidence="3"/>
<feature type="binding site" evidence="13">
    <location>
        <position position="286"/>
    </location>
    <ligand>
        <name>S-adenosyl-L-methionine</name>
        <dbReference type="ChEBI" id="CHEBI:59789"/>
    </ligand>
</feature>
<dbReference type="GO" id="GO:0003723">
    <property type="term" value="F:RNA binding"/>
    <property type="evidence" value="ECO:0007669"/>
    <property type="project" value="UniProtKB-UniRule"/>
</dbReference>
<dbReference type="GO" id="GO:0006355">
    <property type="term" value="P:regulation of DNA-templated transcription"/>
    <property type="evidence" value="ECO:0007669"/>
    <property type="project" value="InterPro"/>
</dbReference>
<dbReference type="InterPro" id="IPR001678">
    <property type="entry name" value="MeTrfase_RsmB-F_NOP2_dom"/>
</dbReference>
<evidence type="ECO:0000256" key="1">
    <source>
        <dbReference type="ARBA" id="ARBA00002724"/>
    </source>
</evidence>
<comment type="similarity">
    <text evidence="13">Belongs to the class I-like SAM-binding methyltransferase superfamily. RsmB/NOP family.</text>
</comment>
<dbReference type="PATRIC" id="fig|861450.3.peg.729"/>
<organism evidence="15 16">
    <name type="scientific">Anaeroglobus geminatus F0357</name>
    <dbReference type="NCBI Taxonomy" id="861450"/>
    <lineage>
        <taxon>Bacteria</taxon>
        <taxon>Bacillati</taxon>
        <taxon>Bacillota</taxon>
        <taxon>Negativicutes</taxon>
        <taxon>Veillonellales</taxon>
        <taxon>Veillonellaceae</taxon>
        <taxon>Anaeroglobus</taxon>
    </lineage>
</organism>
<evidence type="ECO:0000256" key="2">
    <source>
        <dbReference type="ARBA" id="ARBA00004496"/>
    </source>
</evidence>
<evidence type="ECO:0000313" key="15">
    <source>
        <dbReference type="EMBL" id="EHM42219.1"/>
    </source>
</evidence>